<proteinExistence type="predicted"/>
<feature type="region of interest" description="Disordered" evidence="1">
    <location>
        <begin position="201"/>
        <end position="221"/>
    </location>
</feature>
<keyword evidence="3" id="KW-1185">Reference proteome</keyword>
<dbReference type="OrthoDB" id="3024029at2759"/>
<sequence>MESRVNIVGGSLESKIEQLSFERQIPVVNAVSKDLVHIPSSIPNIRPRRNMSATPDSTPTALISAAKEPIGTVIPPTLERPVVSLVQNVQKVMEAAYNVHKVLLDKNMKSSKKVMEHFLQVKHIFRMECESIRQILQSGYRHASDYAASSQRAPNDRSISPKHCYLSAKSVLQDVQDVVQGYEKPLHEFKNQRNDLTEALKSSAQERQPPQGDPDISASTPFVNLSSRAQDPVGAFYNSLEDVHSSLQDILGFWDHHVSYLVLLVNRQTNFPTPGEETKAVVKLWVSYQAALLQASSSISESADAMSVDPVVAEGPFQKHTFPPSNLGQRDQRLAPSVHEHPHAMNPGRKPAGTHAETTKLFRSWMKGFFHFFSRKAQ</sequence>
<evidence type="ECO:0000313" key="2">
    <source>
        <dbReference type="EMBL" id="CAA7263973.1"/>
    </source>
</evidence>
<evidence type="ECO:0000313" key="3">
    <source>
        <dbReference type="Proteomes" id="UP000467700"/>
    </source>
</evidence>
<accession>A0A8S0WJR8</accession>
<name>A0A8S0WJR8_CYCAE</name>
<dbReference type="EMBL" id="CACVBS010000042">
    <property type="protein sequence ID" value="CAA7263973.1"/>
    <property type="molecule type" value="Genomic_DNA"/>
</dbReference>
<protein>
    <submittedName>
        <fullName evidence="2">Uncharacterized protein</fullName>
    </submittedName>
</protein>
<evidence type="ECO:0000256" key="1">
    <source>
        <dbReference type="SAM" id="MobiDB-lite"/>
    </source>
</evidence>
<dbReference type="Proteomes" id="UP000467700">
    <property type="component" value="Unassembled WGS sequence"/>
</dbReference>
<reference evidence="2 3" key="1">
    <citation type="submission" date="2020-01" db="EMBL/GenBank/DDBJ databases">
        <authorList>
            <person name="Gupta K D."/>
        </authorList>
    </citation>
    <scope>NUCLEOTIDE SEQUENCE [LARGE SCALE GENOMIC DNA]</scope>
</reference>
<comment type="caution">
    <text evidence="2">The sequence shown here is derived from an EMBL/GenBank/DDBJ whole genome shotgun (WGS) entry which is preliminary data.</text>
</comment>
<organism evidence="2 3">
    <name type="scientific">Cyclocybe aegerita</name>
    <name type="common">Black poplar mushroom</name>
    <name type="synonym">Agrocybe aegerita</name>
    <dbReference type="NCBI Taxonomy" id="1973307"/>
    <lineage>
        <taxon>Eukaryota</taxon>
        <taxon>Fungi</taxon>
        <taxon>Dikarya</taxon>
        <taxon>Basidiomycota</taxon>
        <taxon>Agaricomycotina</taxon>
        <taxon>Agaricomycetes</taxon>
        <taxon>Agaricomycetidae</taxon>
        <taxon>Agaricales</taxon>
        <taxon>Agaricineae</taxon>
        <taxon>Bolbitiaceae</taxon>
        <taxon>Cyclocybe</taxon>
    </lineage>
</organism>
<gene>
    <name evidence="2" type="ORF">AAE3_LOCUS6189</name>
</gene>
<dbReference type="AlphaFoldDB" id="A0A8S0WJR8"/>